<keyword evidence="2" id="KW-1185">Reference proteome</keyword>
<dbReference type="Pfam" id="PF02112">
    <property type="entry name" value="PDEase_II"/>
    <property type="match status" value="1"/>
</dbReference>
<dbReference type="STRING" id="205917.A0A4Y9Y2N9"/>
<dbReference type="PRINTS" id="PR00388">
    <property type="entry name" value="PDIESTERASE2"/>
</dbReference>
<gene>
    <name evidence="1" type="ORF">EVG20_g8954</name>
</gene>
<protein>
    <recommendedName>
        <fullName evidence="3">3',5'-cyclic-nucleotide phosphodiesterase</fullName>
    </recommendedName>
</protein>
<feature type="non-terminal residue" evidence="1">
    <location>
        <position position="237"/>
    </location>
</feature>
<dbReference type="PANTHER" id="PTHR28283">
    <property type="entry name" value="3',5'-CYCLIC-NUCLEOTIDE PHOSPHODIESTERASE 1"/>
    <property type="match status" value="1"/>
</dbReference>
<proteinExistence type="predicted"/>
<organism evidence="1 2">
    <name type="scientific">Dentipellis fragilis</name>
    <dbReference type="NCBI Taxonomy" id="205917"/>
    <lineage>
        <taxon>Eukaryota</taxon>
        <taxon>Fungi</taxon>
        <taxon>Dikarya</taxon>
        <taxon>Basidiomycota</taxon>
        <taxon>Agaricomycotina</taxon>
        <taxon>Agaricomycetes</taxon>
        <taxon>Russulales</taxon>
        <taxon>Hericiaceae</taxon>
        <taxon>Dentipellis</taxon>
    </lineage>
</organism>
<dbReference type="InterPro" id="IPR036866">
    <property type="entry name" value="RibonucZ/Hydroxyglut_hydro"/>
</dbReference>
<dbReference type="AlphaFoldDB" id="A0A4Y9Y2N9"/>
<dbReference type="CDD" id="cd07735">
    <property type="entry name" value="class_II_PDE_MBL-fold"/>
    <property type="match status" value="1"/>
</dbReference>
<comment type="caution">
    <text evidence="1">The sequence shown here is derived from an EMBL/GenBank/DDBJ whole genome shotgun (WGS) entry which is preliminary data.</text>
</comment>
<dbReference type="SUPFAM" id="SSF56281">
    <property type="entry name" value="Metallo-hydrolase/oxidoreductase"/>
    <property type="match status" value="1"/>
</dbReference>
<sequence>MPTFDLVVVGAGGGPSETNLSAYLLKPHTAPWRDGIVALEAGSGIGKLTDIMKDKPTLFHSCDDGCDDLDECPQLTAREIYSLIQCFLITHAHLDHVLSLVLSAGSLQGPRRRIHGSKRTIKNLETAFNSKLWPNLASSDPNDDAYKLLYDPLTHDKGYRNIFRDVSVRMMPLNHGQAQSGPYESSAFFLRHDPTRQEFLFFGDVEPDSISAAPQSIAVWRAAAPMVPDTLSAVFIE</sequence>
<dbReference type="Proteomes" id="UP000298327">
    <property type="component" value="Unassembled WGS sequence"/>
</dbReference>
<dbReference type="OrthoDB" id="258495at2759"/>
<evidence type="ECO:0008006" key="3">
    <source>
        <dbReference type="Google" id="ProtNLM"/>
    </source>
</evidence>
<accession>A0A4Y9Y2N9</accession>
<dbReference type="PANTHER" id="PTHR28283:SF1">
    <property type="entry name" value="3',5'-CYCLIC-NUCLEOTIDE PHOSPHODIESTERASE 1"/>
    <property type="match status" value="1"/>
</dbReference>
<dbReference type="InterPro" id="IPR000396">
    <property type="entry name" value="Pdiesterase2"/>
</dbReference>
<dbReference type="EMBL" id="SEOQ01000835">
    <property type="protein sequence ID" value="TFY56352.1"/>
    <property type="molecule type" value="Genomic_DNA"/>
</dbReference>
<dbReference type="GO" id="GO:0004115">
    <property type="term" value="F:3',5'-cyclic-AMP phosphodiesterase activity"/>
    <property type="evidence" value="ECO:0007669"/>
    <property type="project" value="InterPro"/>
</dbReference>
<dbReference type="GO" id="GO:1902660">
    <property type="term" value="P:negative regulation of glucose mediated signaling pathway"/>
    <property type="evidence" value="ECO:0007669"/>
    <property type="project" value="TreeGrafter"/>
</dbReference>
<dbReference type="GO" id="GO:0006198">
    <property type="term" value="P:cAMP catabolic process"/>
    <property type="evidence" value="ECO:0007669"/>
    <property type="project" value="InterPro"/>
</dbReference>
<reference evidence="1 2" key="1">
    <citation type="submission" date="2019-02" db="EMBL/GenBank/DDBJ databases">
        <title>Genome sequencing of the rare red list fungi Dentipellis fragilis.</title>
        <authorList>
            <person name="Buettner E."/>
            <person name="Kellner H."/>
        </authorList>
    </citation>
    <scope>NUCLEOTIDE SEQUENCE [LARGE SCALE GENOMIC DNA]</scope>
    <source>
        <strain evidence="1 2">DSM 105465</strain>
    </source>
</reference>
<evidence type="ECO:0000313" key="2">
    <source>
        <dbReference type="Proteomes" id="UP000298327"/>
    </source>
</evidence>
<dbReference type="GO" id="GO:0047555">
    <property type="term" value="F:3',5'-cyclic-GMP phosphodiesterase activity"/>
    <property type="evidence" value="ECO:0007669"/>
    <property type="project" value="TreeGrafter"/>
</dbReference>
<evidence type="ECO:0000313" key="1">
    <source>
        <dbReference type="EMBL" id="TFY56352.1"/>
    </source>
</evidence>
<dbReference type="Gene3D" id="3.60.15.10">
    <property type="entry name" value="Ribonuclease Z/Hydroxyacylglutathione hydrolase-like"/>
    <property type="match status" value="1"/>
</dbReference>
<name>A0A4Y9Y2N9_9AGAM</name>